<organism evidence="1 2">
    <name type="scientific">Cytobacillus eiseniae</name>
    <dbReference type="NCBI Taxonomy" id="762947"/>
    <lineage>
        <taxon>Bacteria</taxon>
        <taxon>Bacillati</taxon>
        <taxon>Bacillota</taxon>
        <taxon>Bacilli</taxon>
        <taxon>Bacillales</taxon>
        <taxon>Bacillaceae</taxon>
        <taxon>Cytobacillus</taxon>
    </lineage>
</organism>
<dbReference type="RefSeq" id="WP_066393182.1">
    <property type="nucleotide sequence ID" value="NZ_JAGIKZ010000002.1"/>
</dbReference>
<dbReference type="Proteomes" id="UP001519293">
    <property type="component" value="Unassembled WGS sequence"/>
</dbReference>
<accession>A0ABS4RC66</accession>
<evidence type="ECO:0000313" key="1">
    <source>
        <dbReference type="EMBL" id="MBP2239955.1"/>
    </source>
</evidence>
<evidence type="ECO:0008006" key="3">
    <source>
        <dbReference type="Google" id="ProtNLM"/>
    </source>
</evidence>
<dbReference type="EMBL" id="JAGIKZ010000002">
    <property type="protein sequence ID" value="MBP2239955.1"/>
    <property type="molecule type" value="Genomic_DNA"/>
</dbReference>
<name>A0ABS4RC66_9BACI</name>
<gene>
    <name evidence="1" type="ORF">J2Z40_000508</name>
</gene>
<proteinExistence type="predicted"/>
<comment type="caution">
    <text evidence="1">The sequence shown here is derived from an EMBL/GenBank/DDBJ whole genome shotgun (WGS) entry which is preliminary data.</text>
</comment>
<dbReference type="PROSITE" id="PS51257">
    <property type="entry name" value="PROKAR_LIPOPROTEIN"/>
    <property type="match status" value="1"/>
</dbReference>
<sequence length="159" mass="18470">MKKPFLLFILFTLLLGLIGCSSKESVSEDDILKLVKDYKTVQYNIKDPSNPPTEIEIGEKVKNYFSEKEFEKQMANRVFATGPLIAKKTNKSIELEDIVLEEEKKKEDGSIDYNYILKLKFYDENSSETIEKKGQLTIKELTITRDWEERTTKIGNEVF</sequence>
<keyword evidence="2" id="KW-1185">Reference proteome</keyword>
<protein>
    <recommendedName>
        <fullName evidence="3">Lipoprotein</fullName>
    </recommendedName>
</protein>
<reference evidence="1 2" key="1">
    <citation type="submission" date="2021-03" db="EMBL/GenBank/DDBJ databases">
        <title>Genomic Encyclopedia of Type Strains, Phase IV (KMG-IV): sequencing the most valuable type-strain genomes for metagenomic binning, comparative biology and taxonomic classification.</title>
        <authorList>
            <person name="Goeker M."/>
        </authorList>
    </citation>
    <scope>NUCLEOTIDE SEQUENCE [LARGE SCALE GENOMIC DNA]</scope>
    <source>
        <strain evidence="1 2">DSM 26675</strain>
    </source>
</reference>
<evidence type="ECO:0000313" key="2">
    <source>
        <dbReference type="Proteomes" id="UP001519293"/>
    </source>
</evidence>